<comment type="subcellular location">
    <subcellularLocation>
        <location evidence="1">Cell inner membrane</location>
        <topology evidence="1">Multi-pass membrane protein</topology>
    </subcellularLocation>
</comment>
<keyword evidence="5" id="KW-1003">Cell membrane</keyword>
<gene>
    <name evidence="13" type="ORF">AB3G37_06435</name>
</gene>
<dbReference type="InterPro" id="IPR001851">
    <property type="entry name" value="ABC_transp_permease"/>
</dbReference>
<dbReference type="EMBL" id="CP165628">
    <property type="protein sequence ID" value="XDU73722.1"/>
    <property type="molecule type" value="Genomic_DNA"/>
</dbReference>
<feature type="transmembrane region" description="Helical" evidence="12">
    <location>
        <begin position="247"/>
        <end position="274"/>
    </location>
</feature>
<evidence type="ECO:0000256" key="7">
    <source>
        <dbReference type="ARBA" id="ARBA00022692"/>
    </source>
</evidence>
<proteinExistence type="inferred from homology"/>
<keyword evidence="8 12" id="KW-1133">Transmembrane helix</keyword>
<keyword evidence="7 12" id="KW-0812">Transmembrane</keyword>
<evidence type="ECO:0000256" key="9">
    <source>
        <dbReference type="ARBA" id="ARBA00023136"/>
    </source>
</evidence>
<evidence type="ECO:0000256" key="3">
    <source>
        <dbReference type="ARBA" id="ARBA00011262"/>
    </source>
</evidence>
<sequence length="337" mass="35003">MAIPLTLKSKMSFSAREITLASVCLLAIVIFSLASPYFATADNLTTVLRNSVELLLIGLGMTLLLAMGGVDVSVGVVMGLAAIVVGQLLNTTLDPTLTALAGPVIGIIAGLITASVVVLGKIPSIVGTLGLYGVYRTAVFALLGGQWLSGLPATLTQRLESHFLGLPVTAWVIILAYLLVWLALRRTPFGPHLLAIGHSADKARLSGIAVTRVRFATFIISGALCGLAATFYVATYRNVEMTVGSTLALEAIAAVVLGGTGIMGGQCSLLGTVLGVFLLRILQNGLLLIGVPSLWQTVVTGALLLAVLIAEVVAGRLKFHPWLTRPKAVSVSGRPSS</sequence>
<evidence type="ECO:0000256" key="5">
    <source>
        <dbReference type="ARBA" id="ARBA00022475"/>
    </source>
</evidence>
<protein>
    <recommendedName>
        <fullName evidence="11">Autoinducer 2 import system permease protein LsrC</fullName>
    </recommendedName>
</protein>
<feature type="transmembrane region" description="Helical" evidence="12">
    <location>
        <begin position="57"/>
        <end position="85"/>
    </location>
</feature>
<dbReference type="Pfam" id="PF02653">
    <property type="entry name" value="BPD_transp_2"/>
    <property type="match status" value="1"/>
</dbReference>
<dbReference type="GO" id="GO:0005886">
    <property type="term" value="C:plasma membrane"/>
    <property type="evidence" value="ECO:0007669"/>
    <property type="project" value="UniProtKB-SubCell"/>
</dbReference>
<keyword evidence="4" id="KW-0813">Transport</keyword>
<evidence type="ECO:0000256" key="11">
    <source>
        <dbReference type="ARBA" id="ARBA00039382"/>
    </source>
</evidence>
<accession>A0AB39VVS9</accession>
<reference evidence="13" key="1">
    <citation type="submission" date="2024-07" db="EMBL/GenBank/DDBJ databases">
        <authorList>
            <person name="Biller S.J."/>
        </authorList>
    </citation>
    <scope>NUCLEOTIDE SEQUENCE</scope>
    <source>
        <strain evidence="13">WC2420</strain>
    </source>
</reference>
<evidence type="ECO:0000256" key="12">
    <source>
        <dbReference type="SAM" id="Phobius"/>
    </source>
</evidence>
<evidence type="ECO:0000256" key="10">
    <source>
        <dbReference type="ARBA" id="ARBA00025439"/>
    </source>
</evidence>
<comment type="subunit">
    <text evidence="3">The complex is composed of two ATP-binding proteins (LsrA), two transmembrane proteins (LsrC and LsrD) and a solute-binding protein (LsrB).</text>
</comment>
<comment type="function">
    <text evidence="10">Part of the ABC transporter complex LsrABCD involved in autoinducer 2 (AI-2) import. Probably responsible for the translocation of the substrate across the membrane.</text>
</comment>
<evidence type="ECO:0000256" key="1">
    <source>
        <dbReference type="ARBA" id="ARBA00004429"/>
    </source>
</evidence>
<feature type="transmembrane region" description="Helical" evidence="12">
    <location>
        <begin position="215"/>
        <end position="235"/>
    </location>
</feature>
<dbReference type="AlphaFoldDB" id="A0AB39VVS9"/>
<comment type="similarity">
    <text evidence="2">Belongs to the binding-protein-dependent transport system permease family. AraH/RbsC subfamily.</text>
</comment>
<evidence type="ECO:0000256" key="2">
    <source>
        <dbReference type="ARBA" id="ARBA00007942"/>
    </source>
</evidence>
<evidence type="ECO:0000313" key="13">
    <source>
        <dbReference type="EMBL" id="XDU73722.1"/>
    </source>
</evidence>
<organism evidence="13">
    <name type="scientific">Rouxiella sp. WC2420</name>
    <dbReference type="NCBI Taxonomy" id="3234145"/>
    <lineage>
        <taxon>Bacteria</taxon>
        <taxon>Pseudomonadati</taxon>
        <taxon>Pseudomonadota</taxon>
        <taxon>Gammaproteobacteria</taxon>
        <taxon>Enterobacterales</taxon>
        <taxon>Yersiniaceae</taxon>
        <taxon>Rouxiella</taxon>
    </lineage>
</organism>
<feature type="transmembrane region" description="Helical" evidence="12">
    <location>
        <begin position="97"/>
        <end position="120"/>
    </location>
</feature>
<feature type="transmembrane region" description="Helical" evidence="12">
    <location>
        <begin position="132"/>
        <end position="151"/>
    </location>
</feature>
<dbReference type="CDD" id="cd06579">
    <property type="entry name" value="TM_PBP1_transp_AraH_like"/>
    <property type="match status" value="1"/>
</dbReference>
<evidence type="ECO:0000256" key="6">
    <source>
        <dbReference type="ARBA" id="ARBA00022519"/>
    </source>
</evidence>
<dbReference type="PANTHER" id="PTHR32196:SF29">
    <property type="entry name" value="AUTOINDUCER 2 IMPORT SYSTEM PERMEASE PROTEIN LSRC"/>
    <property type="match status" value="1"/>
</dbReference>
<evidence type="ECO:0000256" key="8">
    <source>
        <dbReference type="ARBA" id="ARBA00022989"/>
    </source>
</evidence>
<evidence type="ECO:0000256" key="4">
    <source>
        <dbReference type="ARBA" id="ARBA00022448"/>
    </source>
</evidence>
<dbReference type="PANTHER" id="PTHR32196">
    <property type="entry name" value="ABC TRANSPORTER PERMEASE PROTEIN YPHD-RELATED-RELATED"/>
    <property type="match status" value="1"/>
</dbReference>
<keyword evidence="6" id="KW-0997">Cell inner membrane</keyword>
<name>A0AB39VVS9_9GAMM</name>
<feature type="transmembrane region" description="Helical" evidence="12">
    <location>
        <begin position="294"/>
        <end position="317"/>
    </location>
</feature>
<dbReference type="RefSeq" id="WP_369790071.1">
    <property type="nucleotide sequence ID" value="NZ_CP165628.1"/>
</dbReference>
<keyword evidence="9 12" id="KW-0472">Membrane</keyword>
<feature type="transmembrane region" description="Helical" evidence="12">
    <location>
        <begin position="163"/>
        <end position="184"/>
    </location>
</feature>
<dbReference type="GO" id="GO:0022857">
    <property type="term" value="F:transmembrane transporter activity"/>
    <property type="evidence" value="ECO:0007669"/>
    <property type="project" value="InterPro"/>
</dbReference>